<gene>
    <name evidence="3" type="ORF">BCR39DRAFT_548791</name>
</gene>
<name>A0A1Y2AMH5_9TREE</name>
<dbReference type="AlphaFoldDB" id="A0A1Y2AMH5"/>
<dbReference type="Gene3D" id="3.40.50.720">
    <property type="entry name" value="NAD(P)-binding Rossmann-like Domain"/>
    <property type="match status" value="1"/>
</dbReference>
<evidence type="ECO:0000313" key="4">
    <source>
        <dbReference type="Proteomes" id="UP000193986"/>
    </source>
</evidence>
<dbReference type="InterPro" id="IPR002347">
    <property type="entry name" value="SDR_fam"/>
</dbReference>
<dbReference type="Pfam" id="PF00106">
    <property type="entry name" value="adh_short"/>
    <property type="match status" value="1"/>
</dbReference>
<comment type="caution">
    <text evidence="3">The sequence shown here is derived from an EMBL/GenBank/DDBJ whole genome shotgun (WGS) entry which is preliminary data.</text>
</comment>
<protein>
    <recommendedName>
        <fullName evidence="5">Short-chain dehydrogenase</fullName>
    </recommendedName>
</protein>
<accession>A0A1Y2AMH5</accession>
<sequence length="314" mass="33752">MSFPKGFSTIAEAAKALSSEIKGKIVLITGGSVGGLGAECAATIVKHSPALVILTARSQAKIDEAFAEIKKETPGAPLRPLIVDTSSLKSVREAAKEINSWDEVIDVVIHNAGVASVPLTYTEEGLELVFATNHVGPFLFTKLILPKMLTKPTPPRFVIVASGAHERLSEGFNWSDPNCRQPGSYDMAIYPKSKTLNILFAAALARKSGGKVEAISVTPGWIYTGLSRNLSFEVKRKMGFLDENGNVSDKMDPKGRFASYVVAGFDPKLPKVANGAYLDADGVITEPKPFAKGVDLEEKLWALSEESIGEKFEL</sequence>
<dbReference type="GO" id="GO:0016491">
    <property type="term" value="F:oxidoreductase activity"/>
    <property type="evidence" value="ECO:0007669"/>
    <property type="project" value="UniProtKB-KW"/>
</dbReference>
<organism evidence="3 4">
    <name type="scientific">Naematelia encephala</name>
    <dbReference type="NCBI Taxonomy" id="71784"/>
    <lineage>
        <taxon>Eukaryota</taxon>
        <taxon>Fungi</taxon>
        <taxon>Dikarya</taxon>
        <taxon>Basidiomycota</taxon>
        <taxon>Agaricomycotina</taxon>
        <taxon>Tremellomycetes</taxon>
        <taxon>Tremellales</taxon>
        <taxon>Naemateliaceae</taxon>
        <taxon>Naematelia</taxon>
    </lineage>
</organism>
<dbReference type="SUPFAM" id="SSF51735">
    <property type="entry name" value="NAD(P)-binding Rossmann-fold domains"/>
    <property type="match status" value="1"/>
</dbReference>
<dbReference type="InterPro" id="IPR036291">
    <property type="entry name" value="NAD(P)-bd_dom_sf"/>
</dbReference>
<evidence type="ECO:0000256" key="2">
    <source>
        <dbReference type="ARBA" id="ARBA00023002"/>
    </source>
</evidence>
<dbReference type="OrthoDB" id="191139at2759"/>
<evidence type="ECO:0008006" key="5">
    <source>
        <dbReference type="Google" id="ProtNLM"/>
    </source>
</evidence>
<dbReference type="EMBL" id="MCFC01000076">
    <property type="protein sequence ID" value="ORY23692.1"/>
    <property type="molecule type" value="Genomic_DNA"/>
</dbReference>
<dbReference type="PANTHER" id="PTHR24320">
    <property type="entry name" value="RETINOL DEHYDROGENASE"/>
    <property type="match status" value="1"/>
</dbReference>
<dbReference type="PRINTS" id="PR00081">
    <property type="entry name" value="GDHRDH"/>
</dbReference>
<dbReference type="PANTHER" id="PTHR24320:SF283">
    <property type="entry name" value="RETINOL DEHYDROGENASE 11"/>
    <property type="match status" value="1"/>
</dbReference>
<dbReference type="InParanoid" id="A0A1Y2AMH5"/>
<keyword evidence="2" id="KW-0560">Oxidoreductase</keyword>
<proteinExistence type="inferred from homology"/>
<evidence type="ECO:0000313" key="3">
    <source>
        <dbReference type="EMBL" id="ORY23692.1"/>
    </source>
</evidence>
<comment type="similarity">
    <text evidence="1">Belongs to the short-chain dehydrogenases/reductases (SDR) family.</text>
</comment>
<dbReference type="STRING" id="71784.A0A1Y2AMH5"/>
<dbReference type="Proteomes" id="UP000193986">
    <property type="component" value="Unassembled WGS sequence"/>
</dbReference>
<reference evidence="3 4" key="1">
    <citation type="submission" date="2016-07" db="EMBL/GenBank/DDBJ databases">
        <title>Pervasive Adenine N6-methylation of Active Genes in Fungi.</title>
        <authorList>
            <consortium name="DOE Joint Genome Institute"/>
            <person name="Mondo S.J."/>
            <person name="Dannebaum R.O."/>
            <person name="Kuo R.C."/>
            <person name="Labutti K."/>
            <person name="Haridas S."/>
            <person name="Kuo A."/>
            <person name="Salamov A."/>
            <person name="Ahrendt S.R."/>
            <person name="Lipzen A."/>
            <person name="Sullivan W."/>
            <person name="Andreopoulos W.B."/>
            <person name="Clum A."/>
            <person name="Lindquist E."/>
            <person name="Daum C."/>
            <person name="Ramamoorthy G.K."/>
            <person name="Gryganskyi A."/>
            <person name="Culley D."/>
            <person name="Magnuson J.K."/>
            <person name="James T.Y."/>
            <person name="O'Malley M.A."/>
            <person name="Stajich J.E."/>
            <person name="Spatafora J.W."/>
            <person name="Visel A."/>
            <person name="Grigoriev I.V."/>
        </authorList>
    </citation>
    <scope>NUCLEOTIDE SEQUENCE [LARGE SCALE GENOMIC DNA]</scope>
    <source>
        <strain evidence="3 4">68-887.2</strain>
    </source>
</reference>
<evidence type="ECO:0000256" key="1">
    <source>
        <dbReference type="ARBA" id="ARBA00006484"/>
    </source>
</evidence>
<keyword evidence="4" id="KW-1185">Reference proteome</keyword>